<evidence type="ECO:0000313" key="2">
    <source>
        <dbReference type="Proteomes" id="UP000075243"/>
    </source>
</evidence>
<name>A0A151SE76_CAJCA</name>
<evidence type="ECO:0008006" key="3">
    <source>
        <dbReference type="Google" id="ProtNLM"/>
    </source>
</evidence>
<evidence type="ECO:0000313" key="1">
    <source>
        <dbReference type="EMBL" id="KYP53096.1"/>
    </source>
</evidence>
<protein>
    <recommendedName>
        <fullName evidence="3">Retrovirus-related Pol polyprotein from transposon TNT 1-94</fullName>
    </recommendedName>
</protein>
<accession>A0A151SE76</accession>
<sequence>MLHTKFQNLRKKNQLIFEYILHIKAIINVLCSIDDLVSIQKLLYVIVKDLLEEYDSLINLVTNRLEPYDLNELKALLLA</sequence>
<gene>
    <name evidence="1" type="ORF">KK1_024916</name>
</gene>
<dbReference type="EMBL" id="KQ483416">
    <property type="protein sequence ID" value="KYP53096.1"/>
    <property type="molecule type" value="Genomic_DNA"/>
</dbReference>
<organism evidence="1 2">
    <name type="scientific">Cajanus cajan</name>
    <name type="common">Pigeon pea</name>
    <name type="synonym">Cajanus indicus</name>
    <dbReference type="NCBI Taxonomy" id="3821"/>
    <lineage>
        <taxon>Eukaryota</taxon>
        <taxon>Viridiplantae</taxon>
        <taxon>Streptophyta</taxon>
        <taxon>Embryophyta</taxon>
        <taxon>Tracheophyta</taxon>
        <taxon>Spermatophyta</taxon>
        <taxon>Magnoliopsida</taxon>
        <taxon>eudicotyledons</taxon>
        <taxon>Gunneridae</taxon>
        <taxon>Pentapetalae</taxon>
        <taxon>rosids</taxon>
        <taxon>fabids</taxon>
        <taxon>Fabales</taxon>
        <taxon>Fabaceae</taxon>
        <taxon>Papilionoideae</taxon>
        <taxon>50 kb inversion clade</taxon>
        <taxon>NPAAA clade</taxon>
        <taxon>indigoferoid/millettioid clade</taxon>
        <taxon>Phaseoleae</taxon>
        <taxon>Cajanus</taxon>
    </lineage>
</organism>
<dbReference type="Proteomes" id="UP000075243">
    <property type="component" value="Unassembled WGS sequence"/>
</dbReference>
<proteinExistence type="predicted"/>
<reference evidence="1" key="1">
    <citation type="journal article" date="2012" name="Nat. Biotechnol.">
        <title>Draft genome sequence of pigeonpea (Cajanus cajan), an orphan legume crop of resource-poor farmers.</title>
        <authorList>
            <person name="Varshney R.K."/>
            <person name="Chen W."/>
            <person name="Li Y."/>
            <person name="Bharti A.K."/>
            <person name="Saxena R.K."/>
            <person name="Schlueter J.A."/>
            <person name="Donoghue M.T."/>
            <person name="Azam S."/>
            <person name="Fan G."/>
            <person name="Whaley A.M."/>
            <person name="Farmer A.D."/>
            <person name="Sheridan J."/>
            <person name="Iwata A."/>
            <person name="Tuteja R."/>
            <person name="Penmetsa R.V."/>
            <person name="Wu W."/>
            <person name="Upadhyaya H.D."/>
            <person name="Yang S.P."/>
            <person name="Shah T."/>
            <person name="Saxena K.B."/>
            <person name="Michael T."/>
            <person name="McCombie W.R."/>
            <person name="Yang B."/>
            <person name="Zhang G."/>
            <person name="Yang H."/>
            <person name="Wang J."/>
            <person name="Spillane C."/>
            <person name="Cook D.R."/>
            <person name="May G.D."/>
            <person name="Xu X."/>
            <person name="Jackson S.A."/>
        </authorList>
    </citation>
    <scope>NUCLEOTIDE SEQUENCE [LARGE SCALE GENOMIC DNA]</scope>
</reference>
<dbReference type="Gramene" id="C.cajan_24820.t">
    <property type="protein sequence ID" value="C.cajan_24820.t.cds1"/>
    <property type="gene ID" value="C.cajan_24820"/>
</dbReference>
<dbReference type="AlphaFoldDB" id="A0A151SE76"/>
<keyword evidence="2" id="KW-1185">Reference proteome</keyword>